<dbReference type="InterPro" id="IPR001174">
    <property type="entry name" value="HddA/FKP"/>
</dbReference>
<feature type="domain" description="GHMP kinase N-terminal" evidence="6">
    <location>
        <begin position="71"/>
        <end position="155"/>
    </location>
</feature>
<keyword evidence="9" id="KW-1185">Reference proteome</keyword>
<protein>
    <submittedName>
        <fullName evidence="8">D-glycero-alpha-D-manno-heptose-7-phosphate kinase</fullName>
        <ecNumber evidence="8">2.7.1.168</ecNumber>
    </submittedName>
</protein>
<name>A0A7W9SPR1_ARMRO</name>
<dbReference type="InterPro" id="IPR036554">
    <property type="entry name" value="GHMP_kinase_C_sf"/>
</dbReference>
<dbReference type="SUPFAM" id="SSF54211">
    <property type="entry name" value="Ribosomal protein S5 domain 2-like"/>
    <property type="match status" value="1"/>
</dbReference>
<dbReference type="Pfam" id="PF00288">
    <property type="entry name" value="GHMP_kinases_N"/>
    <property type="match status" value="1"/>
</dbReference>
<sequence>MIIVQTPLRISFAGGGTDFSGYYRREGGCVVSTAIDKYIYVIIKERFDSNIRIGYSRTELVDKVEDIEHELVREAMKKVDVRYGIEIATMADIPSEGSGLGSSSSVTVALLHALYTFKGQLVTPGQLAREACEIEIEILGKPIGKQDQYIAAYGGLRRINFRADDTVAVDWIPMPEEQKRRFSESLMLFYTGITRKADKILAEQKDNIAEKLVTLDKMREQADEVYEALVDGNLNRIGRVMDAGWRHKKQLATTISNTHINAYYEAALDAGAIGGKVAGAGGGGFLLLFCPPDRQAAVRHALSSLRELPINLERDGTKVILNARR</sequence>
<reference evidence="8 9" key="1">
    <citation type="submission" date="2020-08" db="EMBL/GenBank/DDBJ databases">
        <title>Genomic Encyclopedia of Type Strains, Phase IV (KMG-IV): sequencing the most valuable type-strain genomes for metagenomic binning, comparative biology and taxonomic classification.</title>
        <authorList>
            <person name="Goeker M."/>
        </authorList>
    </citation>
    <scope>NUCLEOTIDE SEQUENCE [LARGE SCALE GENOMIC DNA]</scope>
    <source>
        <strain evidence="8 9">DSM 23562</strain>
    </source>
</reference>
<dbReference type="RefSeq" id="WP_184193334.1">
    <property type="nucleotide sequence ID" value="NZ_JACHGW010000001.1"/>
</dbReference>
<comment type="similarity">
    <text evidence="5">Belongs to the GHMP kinase family.</text>
</comment>
<dbReference type="PIRSF" id="PIRSF036406">
    <property type="entry name" value="Hept_kin"/>
    <property type="match status" value="1"/>
</dbReference>
<dbReference type="InterPro" id="IPR013750">
    <property type="entry name" value="GHMP_kinase_C_dom"/>
</dbReference>
<dbReference type="InterPro" id="IPR052203">
    <property type="entry name" value="GHMP_Kinase-Related"/>
</dbReference>
<accession>A0A7W9SPR1</accession>
<evidence type="ECO:0000256" key="4">
    <source>
        <dbReference type="ARBA" id="ARBA00022840"/>
    </source>
</evidence>
<keyword evidence="3 8" id="KW-0418">Kinase</keyword>
<dbReference type="PRINTS" id="PR00960">
    <property type="entry name" value="LMBPPROTEIN"/>
</dbReference>
<dbReference type="GO" id="GO:0050201">
    <property type="term" value="F:fucokinase activity"/>
    <property type="evidence" value="ECO:0007669"/>
    <property type="project" value="TreeGrafter"/>
</dbReference>
<evidence type="ECO:0000259" key="7">
    <source>
        <dbReference type="Pfam" id="PF08544"/>
    </source>
</evidence>
<dbReference type="Pfam" id="PF08544">
    <property type="entry name" value="GHMP_kinases_C"/>
    <property type="match status" value="1"/>
</dbReference>
<evidence type="ECO:0000256" key="5">
    <source>
        <dbReference type="ARBA" id="ARBA00038121"/>
    </source>
</evidence>
<evidence type="ECO:0000313" key="8">
    <source>
        <dbReference type="EMBL" id="MBB6049739.1"/>
    </source>
</evidence>
<evidence type="ECO:0000259" key="6">
    <source>
        <dbReference type="Pfam" id="PF00288"/>
    </source>
</evidence>
<dbReference type="Proteomes" id="UP000520814">
    <property type="component" value="Unassembled WGS sequence"/>
</dbReference>
<dbReference type="Gene3D" id="3.30.230.120">
    <property type="match status" value="1"/>
</dbReference>
<proteinExistence type="inferred from homology"/>
<organism evidence="8 9">
    <name type="scientific">Armatimonas rosea</name>
    <dbReference type="NCBI Taxonomy" id="685828"/>
    <lineage>
        <taxon>Bacteria</taxon>
        <taxon>Bacillati</taxon>
        <taxon>Armatimonadota</taxon>
        <taxon>Armatimonadia</taxon>
        <taxon>Armatimonadales</taxon>
        <taxon>Armatimonadaceae</taxon>
        <taxon>Armatimonas</taxon>
    </lineage>
</organism>
<dbReference type="GO" id="GO:0042352">
    <property type="term" value="P:GDP-L-fucose salvage"/>
    <property type="evidence" value="ECO:0007669"/>
    <property type="project" value="TreeGrafter"/>
</dbReference>
<evidence type="ECO:0000256" key="1">
    <source>
        <dbReference type="ARBA" id="ARBA00022679"/>
    </source>
</evidence>
<dbReference type="EMBL" id="JACHGW010000001">
    <property type="protein sequence ID" value="MBB6049739.1"/>
    <property type="molecule type" value="Genomic_DNA"/>
</dbReference>
<evidence type="ECO:0000256" key="2">
    <source>
        <dbReference type="ARBA" id="ARBA00022741"/>
    </source>
</evidence>
<dbReference type="InterPro" id="IPR020568">
    <property type="entry name" value="Ribosomal_Su5_D2-typ_SF"/>
</dbReference>
<dbReference type="EC" id="2.7.1.168" evidence="8"/>
<feature type="domain" description="GHMP kinase C-terminal" evidence="7">
    <location>
        <begin position="227"/>
        <end position="304"/>
    </location>
</feature>
<evidence type="ECO:0000256" key="3">
    <source>
        <dbReference type="ARBA" id="ARBA00022777"/>
    </source>
</evidence>
<dbReference type="PANTHER" id="PTHR32463">
    <property type="entry name" value="L-FUCOSE KINASE"/>
    <property type="match status" value="1"/>
</dbReference>
<keyword evidence="1 8" id="KW-0808">Transferase</keyword>
<keyword evidence="2" id="KW-0547">Nucleotide-binding</keyword>
<evidence type="ECO:0000313" key="9">
    <source>
        <dbReference type="Proteomes" id="UP000520814"/>
    </source>
</evidence>
<gene>
    <name evidence="8" type="ORF">HNQ39_001501</name>
</gene>
<dbReference type="InterPro" id="IPR014606">
    <property type="entry name" value="Heptose_7-P_kinase"/>
</dbReference>
<dbReference type="PANTHER" id="PTHR32463:SF0">
    <property type="entry name" value="L-FUCOSE KINASE"/>
    <property type="match status" value="1"/>
</dbReference>
<keyword evidence="4" id="KW-0067">ATP-binding</keyword>
<dbReference type="GO" id="GO:0005524">
    <property type="term" value="F:ATP binding"/>
    <property type="evidence" value="ECO:0007669"/>
    <property type="project" value="UniProtKB-KW"/>
</dbReference>
<dbReference type="SUPFAM" id="SSF55060">
    <property type="entry name" value="GHMP Kinase, C-terminal domain"/>
    <property type="match status" value="1"/>
</dbReference>
<dbReference type="AlphaFoldDB" id="A0A7W9SPR1"/>
<dbReference type="InterPro" id="IPR006204">
    <property type="entry name" value="GHMP_kinase_N_dom"/>
</dbReference>
<comment type="caution">
    <text evidence="8">The sequence shown here is derived from an EMBL/GenBank/DDBJ whole genome shotgun (WGS) entry which is preliminary data.</text>
</comment>